<organism evidence="5">
    <name type="scientific">Odontella aurita</name>
    <dbReference type="NCBI Taxonomy" id="265563"/>
    <lineage>
        <taxon>Eukaryota</taxon>
        <taxon>Sar</taxon>
        <taxon>Stramenopiles</taxon>
        <taxon>Ochrophyta</taxon>
        <taxon>Bacillariophyta</taxon>
        <taxon>Mediophyceae</taxon>
        <taxon>Biddulphiophycidae</taxon>
        <taxon>Eupodiscales</taxon>
        <taxon>Odontellaceae</taxon>
        <taxon>Odontella</taxon>
    </lineage>
</organism>
<dbReference type="SMART" id="SM00368">
    <property type="entry name" value="LRR_RI"/>
    <property type="match status" value="3"/>
</dbReference>
<dbReference type="GO" id="GO:0005634">
    <property type="term" value="C:nucleus"/>
    <property type="evidence" value="ECO:0007669"/>
    <property type="project" value="TreeGrafter"/>
</dbReference>
<feature type="region of interest" description="Disordered" evidence="4">
    <location>
        <begin position="1"/>
        <end position="37"/>
    </location>
</feature>
<evidence type="ECO:0000256" key="1">
    <source>
        <dbReference type="ARBA" id="ARBA00022468"/>
    </source>
</evidence>
<keyword evidence="2" id="KW-0433">Leucine-rich repeat</keyword>
<name>A0A7S4HRQ2_9STRA</name>
<dbReference type="SUPFAM" id="SSF52047">
    <property type="entry name" value="RNI-like"/>
    <property type="match status" value="1"/>
</dbReference>
<reference evidence="5" key="1">
    <citation type="submission" date="2021-01" db="EMBL/GenBank/DDBJ databases">
        <authorList>
            <person name="Corre E."/>
            <person name="Pelletier E."/>
            <person name="Niang G."/>
            <person name="Scheremetjew M."/>
            <person name="Finn R."/>
            <person name="Kale V."/>
            <person name="Holt S."/>
            <person name="Cochrane G."/>
            <person name="Meng A."/>
            <person name="Brown T."/>
            <person name="Cohen L."/>
        </authorList>
    </citation>
    <scope>NUCLEOTIDE SEQUENCE</scope>
    <source>
        <strain evidence="5">Isolate 1302-5</strain>
    </source>
</reference>
<dbReference type="InterPro" id="IPR001611">
    <property type="entry name" value="Leu-rich_rpt"/>
</dbReference>
<protein>
    <submittedName>
        <fullName evidence="5">Uncharacterized protein</fullName>
    </submittedName>
</protein>
<sequence length="277" mass="30923">MPSRNRGGKGSRKTKGAKGGRRRSEYQRSSSKSVLSRLKENDPTLTIFRQNNKRIGRGKCGGENDPRLVEFFHALSSNTNVIKAELGGNFFGHTRIYSARGRLIQEQFAQSLAHHPSICEVYLWNNDISCWGAKQFAKALCENTTLKKLDLSMNNICDEGALALANAMKHNTTLEELNLYGNDISPVGCKAFVDVLRSKENVTAKKLNIGGQRRLLGFNKYESEINAVIASIHVERLIIHGELPNWDLYPAAFCRMASCCTLDSVYTLVRERADLIG</sequence>
<evidence type="ECO:0000256" key="4">
    <source>
        <dbReference type="SAM" id="MobiDB-lite"/>
    </source>
</evidence>
<dbReference type="GO" id="GO:0048471">
    <property type="term" value="C:perinuclear region of cytoplasm"/>
    <property type="evidence" value="ECO:0007669"/>
    <property type="project" value="TreeGrafter"/>
</dbReference>
<dbReference type="AlphaFoldDB" id="A0A7S4HRQ2"/>
<dbReference type="PANTHER" id="PTHR24113:SF12">
    <property type="entry name" value="RAN GTPASE-ACTIVATING PROTEIN 1"/>
    <property type="match status" value="1"/>
</dbReference>
<evidence type="ECO:0000313" key="5">
    <source>
        <dbReference type="EMBL" id="CAE2207331.1"/>
    </source>
</evidence>
<proteinExistence type="predicted"/>
<dbReference type="Pfam" id="PF13516">
    <property type="entry name" value="LRR_6"/>
    <property type="match status" value="2"/>
</dbReference>
<dbReference type="Gene3D" id="3.80.10.10">
    <property type="entry name" value="Ribonuclease Inhibitor"/>
    <property type="match status" value="1"/>
</dbReference>
<evidence type="ECO:0000256" key="2">
    <source>
        <dbReference type="ARBA" id="ARBA00022614"/>
    </source>
</evidence>
<dbReference type="PANTHER" id="PTHR24113">
    <property type="entry name" value="RAN GTPASE-ACTIVATING PROTEIN 1"/>
    <property type="match status" value="1"/>
</dbReference>
<accession>A0A7S4HRQ2</accession>
<dbReference type="GO" id="GO:0005096">
    <property type="term" value="F:GTPase activator activity"/>
    <property type="evidence" value="ECO:0007669"/>
    <property type="project" value="UniProtKB-KW"/>
</dbReference>
<dbReference type="GO" id="GO:0006913">
    <property type="term" value="P:nucleocytoplasmic transport"/>
    <property type="evidence" value="ECO:0007669"/>
    <property type="project" value="TreeGrafter"/>
</dbReference>
<dbReference type="InterPro" id="IPR032675">
    <property type="entry name" value="LRR_dom_sf"/>
</dbReference>
<keyword evidence="1" id="KW-0343">GTPase activation</keyword>
<feature type="compositionally biased region" description="Basic residues" evidence="4">
    <location>
        <begin position="1"/>
        <end position="21"/>
    </location>
</feature>
<dbReference type="EMBL" id="HBKQ01004611">
    <property type="protein sequence ID" value="CAE2207331.1"/>
    <property type="molecule type" value="Transcribed_RNA"/>
</dbReference>
<keyword evidence="3" id="KW-0677">Repeat</keyword>
<dbReference type="GO" id="GO:0031267">
    <property type="term" value="F:small GTPase binding"/>
    <property type="evidence" value="ECO:0007669"/>
    <property type="project" value="TreeGrafter"/>
</dbReference>
<dbReference type="GO" id="GO:0005829">
    <property type="term" value="C:cytosol"/>
    <property type="evidence" value="ECO:0007669"/>
    <property type="project" value="TreeGrafter"/>
</dbReference>
<dbReference type="InterPro" id="IPR027038">
    <property type="entry name" value="RanGap"/>
</dbReference>
<evidence type="ECO:0000256" key="3">
    <source>
        <dbReference type="ARBA" id="ARBA00022737"/>
    </source>
</evidence>
<gene>
    <name evidence="5" type="ORF">OAUR00152_LOCUS3176</name>
</gene>